<dbReference type="PANTHER" id="PTHR36108">
    <property type="entry name" value="COLOSSIN-B-RELATED"/>
    <property type="match status" value="1"/>
</dbReference>
<feature type="domain" description="SD-repeat containing protein B" evidence="8">
    <location>
        <begin position="478"/>
        <end position="547"/>
    </location>
</feature>
<comment type="similarity">
    <text evidence="2">Belongs to the serine-aspartate repeat-containing protein (SDr) family.</text>
</comment>
<accession>A0ABV8CAH1</accession>
<feature type="signal peptide" evidence="7">
    <location>
        <begin position="1"/>
        <end position="15"/>
    </location>
</feature>
<dbReference type="EMBL" id="JBHRZI010000057">
    <property type="protein sequence ID" value="MFC3899098.1"/>
    <property type="molecule type" value="Genomic_DNA"/>
</dbReference>
<keyword evidence="3" id="KW-0964">Secreted</keyword>
<evidence type="ECO:0000259" key="8">
    <source>
        <dbReference type="Pfam" id="PF17210"/>
    </source>
</evidence>
<proteinExistence type="inferred from homology"/>
<dbReference type="PANTHER" id="PTHR36108:SF13">
    <property type="entry name" value="COLOSSIN-B-RELATED"/>
    <property type="match status" value="1"/>
</dbReference>
<keyword evidence="6" id="KW-0812">Transmembrane</keyword>
<evidence type="ECO:0000313" key="10">
    <source>
        <dbReference type="Proteomes" id="UP001595690"/>
    </source>
</evidence>
<feature type="domain" description="SD-repeat containing protein B" evidence="8">
    <location>
        <begin position="56"/>
        <end position="133"/>
    </location>
</feature>
<dbReference type="InterPro" id="IPR013783">
    <property type="entry name" value="Ig-like_fold"/>
</dbReference>
<feature type="chain" id="PRO_5046477363" evidence="7">
    <location>
        <begin position="16"/>
        <end position="856"/>
    </location>
</feature>
<feature type="region of interest" description="Disordered" evidence="5">
    <location>
        <begin position="15"/>
        <end position="50"/>
    </location>
</feature>
<name>A0ABV8CAH1_9PSEU</name>
<evidence type="ECO:0000256" key="5">
    <source>
        <dbReference type="SAM" id="MobiDB-lite"/>
    </source>
</evidence>
<organism evidence="9 10">
    <name type="scientific">Lentzea rhizosphaerae</name>
    <dbReference type="NCBI Taxonomy" id="2041025"/>
    <lineage>
        <taxon>Bacteria</taxon>
        <taxon>Bacillati</taxon>
        <taxon>Actinomycetota</taxon>
        <taxon>Actinomycetes</taxon>
        <taxon>Pseudonocardiales</taxon>
        <taxon>Pseudonocardiaceae</taxon>
        <taxon>Lentzea</taxon>
    </lineage>
</organism>
<evidence type="ECO:0000256" key="2">
    <source>
        <dbReference type="ARBA" id="ARBA00007257"/>
    </source>
</evidence>
<dbReference type="SUPFAM" id="SSF117074">
    <property type="entry name" value="Hypothetical protein PA1324"/>
    <property type="match status" value="4"/>
</dbReference>
<dbReference type="Gene3D" id="2.60.40.10">
    <property type="entry name" value="Immunoglobulins"/>
    <property type="match status" value="4"/>
</dbReference>
<feature type="compositionally biased region" description="Low complexity" evidence="5">
    <location>
        <begin position="15"/>
        <end position="32"/>
    </location>
</feature>
<protein>
    <submittedName>
        <fullName evidence="9">SdrD B-like domain-containing protein</fullName>
    </submittedName>
</protein>
<evidence type="ECO:0000256" key="7">
    <source>
        <dbReference type="SAM" id="SignalP"/>
    </source>
</evidence>
<feature type="transmembrane region" description="Helical" evidence="6">
    <location>
        <begin position="827"/>
        <end position="847"/>
    </location>
</feature>
<evidence type="ECO:0000313" key="9">
    <source>
        <dbReference type="EMBL" id="MFC3899098.1"/>
    </source>
</evidence>
<keyword evidence="4 7" id="KW-0732">Signal</keyword>
<evidence type="ECO:0000256" key="1">
    <source>
        <dbReference type="ARBA" id="ARBA00004613"/>
    </source>
</evidence>
<keyword evidence="6" id="KW-0472">Membrane</keyword>
<keyword evidence="10" id="KW-1185">Reference proteome</keyword>
<comment type="caution">
    <text evidence="9">The sequence shown here is derived from an EMBL/GenBank/DDBJ whole genome shotgun (WGS) entry which is preliminary data.</text>
</comment>
<gene>
    <name evidence="9" type="ORF">ACFOWZ_47195</name>
</gene>
<dbReference type="Proteomes" id="UP001595690">
    <property type="component" value="Unassembled WGS sequence"/>
</dbReference>
<feature type="region of interest" description="Disordered" evidence="5">
    <location>
        <begin position="797"/>
        <end position="821"/>
    </location>
</feature>
<evidence type="ECO:0000256" key="4">
    <source>
        <dbReference type="ARBA" id="ARBA00022729"/>
    </source>
</evidence>
<dbReference type="RefSeq" id="WP_382381107.1">
    <property type="nucleotide sequence ID" value="NZ_JBHRZI010000057.1"/>
</dbReference>
<sequence>MTTAAALVFSTAAFAQVDPTSTPSAPTETSAPVDTPEPVPTSEPAQQQAQNNVTGVLYADKNGNEQQDPGEAISGGKITLFGSPKHETTSDANGRFGFAGIAPGTYNLAYELQDGWVVHRAKNTGDMITVTANVTTEIVARAERPYSEQFDVTASLDRTSYEYPGSVKITTTLTNRTSRRIANINSECNRGRVEHALGVSQEWYLQMGLSLEPGQQRTFTVVEKVPQAALTSGVVTLNCDFAPNVNWNTDGPTVRAEAKVVGGIGYSMVLGEDKNADQRIDAGEAVSGAKVLLLDLRTGAQVAERTSGADGKADFTGLKAGQYRAVLGGSWEFTDESQQLVTVTEQAGAVTKFLKRAAPPSLSGVIKLDKPRYESHEVVRADVTITNNGGKTAERFRLMDGFYDLDLGYPSPWGDVRRDGPGVRIPAGESRTFSVTGKIRGFTGGKLRVWGSVDHIGVPEFGNPVFSAEAEVVQTNGDLGGVVYIDRNHNRQQDPGEEAADVLVEANGGVPYSYFKTTTDANGRYSFKNVPSGNYWVGYTPAGGWVVHSEGDQEIRVLPGTPVQLTARAERPYTEALKATLVLDKSVYSIGEEATITVTLSNRAAYEVGHIHAACDRAGYGQLGSVPMTEGWGDLRDKGVTLAAGETKTIIVKEKVPAAARWQNRVVAACDFAPWAAWNLDVVSAYDWASVPGGTGSLAGPLAYDRNKNSVVDPGEAIGNTRVFLMTDREYGGIVAETFSDAEGNVRFDGVPAGDYWSVVDGPWKSEGEWGGHHLIIADQLQRTAFFVVPGPAPALPEDVGDAHRDEQTVGSSTGGRSTGGALAKTGASVLGLGVLAVLLIALGLGARAAGRRKTT</sequence>
<keyword evidence="6" id="KW-1133">Transmembrane helix</keyword>
<dbReference type="InterPro" id="IPR033764">
    <property type="entry name" value="Sdr_B"/>
</dbReference>
<evidence type="ECO:0000256" key="3">
    <source>
        <dbReference type="ARBA" id="ARBA00022525"/>
    </source>
</evidence>
<comment type="subcellular location">
    <subcellularLocation>
        <location evidence="1">Secreted</location>
    </subcellularLocation>
</comment>
<reference evidence="10" key="1">
    <citation type="journal article" date="2019" name="Int. J. Syst. Evol. Microbiol.">
        <title>The Global Catalogue of Microorganisms (GCM) 10K type strain sequencing project: providing services to taxonomists for standard genome sequencing and annotation.</title>
        <authorList>
            <consortium name="The Broad Institute Genomics Platform"/>
            <consortium name="The Broad Institute Genome Sequencing Center for Infectious Disease"/>
            <person name="Wu L."/>
            <person name="Ma J."/>
        </authorList>
    </citation>
    <scope>NUCLEOTIDE SEQUENCE [LARGE SCALE GENOMIC DNA]</scope>
    <source>
        <strain evidence="10">CGMCC 4.7405</strain>
    </source>
</reference>
<dbReference type="Pfam" id="PF17210">
    <property type="entry name" value="SdrD_B"/>
    <property type="match status" value="2"/>
</dbReference>
<evidence type="ECO:0000256" key="6">
    <source>
        <dbReference type="SAM" id="Phobius"/>
    </source>
</evidence>